<sequence length="268" mass="30445">MSLGDRMKLYERQEAGRRCLPLLPVCARIDGKRFSRWTQGLARPYDERLSELMQAVTERLVTETQAVIGYTQSDEISLVFYSSTSASQIFMDGRIQKLSSILASMTTAWFNAGVAAGIPERRDTPALFDARVWTLPTREEAANTLLWRERDATKNAISMAARHYYTHAEVTGQSASQQQELLFQAGVNFNDYPPFFKRGSFIRREQVERPFTAEELDELPPRHAARANPELRVSRTVVRRIEMPPFDKVTNRVAVIFEGAEPKTGPTP</sequence>
<dbReference type="InterPro" id="IPR024956">
    <property type="entry name" value="tRNAHis_GuaTrfase_cat"/>
</dbReference>
<gene>
    <name evidence="2" type="ORF">ENSA5_23880</name>
</gene>
<dbReference type="GO" id="GO:0000287">
    <property type="term" value="F:magnesium ion binding"/>
    <property type="evidence" value="ECO:0007669"/>
    <property type="project" value="InterPro"/>
</dbReference>
<dbReference type="EMBL" id="PVNK01000121">
    <property type="protein sequence ID" value="PRQ02371.1"/>
    <property type="molecule type" value="Genomic_DNA"/>
</dbReference>
<dbReference type="AlphaFoldDB" id="A0A2S9YBI1"/>
<dbReference type="RefSeq" id="WP_106391802.1">
    <property type="nucleotide sequence ID" value="NZ_PVNK01000121.1"/>
</dbReference>
<reference evidence="2 3" key="1">
    <citation type="submission" date="2018-03" db="EMBL/GenBank/DDBJ databases">
        <title>Draft Genome Sequences of the Obligatory Marine Myxobacteria Enhygromyxa salina SWB005.</title>
        <authorList>
            <person name="Poehlein A."/>
            <person name="Moghaddam J.A."/>
            <person name="Harms H."/>
            <person name="Alanjari M."/>
            <person name="Koenig G.M."/>
            <person name="Daniel R."/>
            <person name="Schaeberle T.F."/>
        </authorList>
    </citation>
    <scope>NUCLEOTIDE SEQUENCE [LARGE SCALE GENOMIC DNA]</scope>
    <source>
        <strain evidence="2 3">SWB005</strain>
    </source>
</reference>
<proteinExistence type="predicted"/>
<feature type="domain" description="tRNAHis guanylyltransferase catalytic" evidence="1">
    <location>
        <begin position="5"/>
        <end position="136"/>
    </location>
</feature>
<protein>
    <submittedName>
        <fullName evidence="2">tRNAHis guanylyltransferase</fullName>
    </submittedName>
</protein>
<comment type="caution">
    <text evidence="2">The sequence shown here is derived from an EMBL/GenBank/DDBJ whole genome shotgun (WGS) entry which is preliminary data.</text>
</comment>
<dbReference type="Proteomes" id="UP000237968">
    <property type="component" value="Unassembled WGS sequence"/>
</dbReference>
<keyword evidence="2" id="KW-0548">Nucleotidyltransferase</keyword>
<name>A0A2S9YBI1_9BACT</name>
<dbReference type="PANTHER" id="PTHR12729">
    <property type="entry name" value="TRNA(HIS) GUANYLYLTRANSFERASE-RELATED"/>
    <property type="match status" value="1"/>
</dbReference>
<dbReference type="Pfam" id="PF04446">
    <property type="entry name" value="Thg1"/>
    <property type="match status" value="1"/>
</dbReference>
<dbReference type="PANTHER" id="PTHR12729:SF1">
    <property type="entry name" value="TRNAHIS GUANYLYLTRANSFERASE CATALYTIC DOMAIN-CONTAINING PROTEIN"/>
    <property type="match status" value="1"/>
</dbReference>
<organism evidence="2 3">
    <name type="scientific">Enhygromyxa salina</name>
    <dbReference type="NCBI Taxonomy" id="215803"/>
    <lineage>
        <taxon>Bacteria</taxon>
        <taxon>Pseudomonadati</taxon>
        <taxon>Myxococcota</taxon>
        <taxon>Polyangia</taxon>
        <taxon>Nannocystales</taxon>
        <taxon>Nannocystaceae</taxon>
        <taxon>Enhygromyxa</taxon>
    </lineage>
</organism>
<dbReference type="GO" id="GO:0008193">
    <property type="term" value="F:tRNA guanylyltransferase activity"/>
    <property type="evidence" value="ECO:0007669"/>
    <property type="project" value="InterPro"/>
</dbReference>
<evidence type="ECO:0000313" key="3">
    <source>
        <dbReference type="Proteomes" id="UP000237968"/>
    </source>
</evidence>
<keyword evidence="3" id="KW-1185">Reference proteome</keyword>
<evidence type="ECO:0000259" key="1">
    <source>
        <dbReference type="Pfam" id="PF04446"/>
    </source>
</evidence>
<dbReference type="InterPro" id="IPR007537">
    <property type="entry name" value="tRNAHis_GuaTrfase_Thg1"/>
</dbReference>
<dbReference type="OrthoDB" id="4547336at2"/>
<accession>A0A2S9YBI1</accession>
<dbReference type="InterPro" id="IPR038469">
    <property type="entry name" value="tRNAHis_GuaTrfase_Thg1_sf"/>
</dbReference>
<evidence type="ECO:0000313" key="2">
    <source>
        <dbReference type="EMBL" id="PRQ02371.1"/>
    </source>
</evidence>
<keyword evidence="2" id="KW-0808">Transferase</keyword>
<dbReference type="Gene3D" id="3.30.70.3000">
    <property type="match status" value="1"/>
</dbReference>
<dbReference type="GO" id="GO:0006400">
    <property type="term" value="P:tRNA modification"/>
    <property type="evidence" value="ECO:0007669"/>
    <property type="project" value="InterPro"/>
</dbReference>